<feature type="signal peptide" evidence="1">
    <location>
        <begin position="1"/>
        <end position="15"/>
    </location>
</feature>
<evidence type="ECO:0000313" key="2">
    <source>
        <dbReference type="EMBL" id="QDQ13545.1"/>
    </source>
</evidence>
<evidence type="ECO:0000313" key="3">
    <source>
        <dbReference type="Proteomes" id="UP000316806"/>
    </source>
</evidence>
<evidence type="ECO:0000256" key="1">
    <source>
        <dbReference type="SAM" id="SignalP"/>
    </source>
</evidence>
<dbReference type="EMBL" id="CP040916">
    <property type="protein sequence ID" value="QDQ13545.1"/>
    <property type="molecule type" value="Genomic_DNA"/>
</dbReference>
<reference evidence="2 3" key="1">
    <citation type="journal article" date="2019" name="J. Ind. Microbiol. Biotechnol.">
        <title>The complete genomic sequence of Streptomyces spectabilis NRRL-2792 and identification of secondary metabolite biosynthetic gene clusters.</title>
        <authorList>
            <person name="Sinha A."/>
            <person name="Phillips-Salemka S."/>
            <person name="Niraula T.A."/>
            <person name="Short K.A."/>
            <person name="Niraula N.P."/>
        </authorList>
    </citation>
    <scope>NUCLEOTIDE SEQUENCE [LARGE SCALE GENOMIC DNA]</scope>
    <source>
        <strain evidence="2 3">NRRL 2792</strain>
    </source>
</reference>
<dbReference type="RefSeq" id="WP_144320804.1">
    <property type="nucleotide sequence ID" value="NZ_CP040916.1"/>
</dbReference>
<dbReference type="Gene3D" id="2.50.20.20">
    <property type="match status" value="1"/>
</dbReference>
<dbReference type="Proteomes" id="UP000316806">
    <property type="component" value="Chromosome"/>
</dbReference>
<gene>
    <name evidence="2" type="ORF">FH965_25800</name>
</gene>
<protein>
    <recommendedName>
        <fullName evidence="4">Lipoprotein</fullName>
    </recommendedName>
</protein>
<dbReference type="PROSITE" id="PS51257">
    <property type="entry name" value="PROKAR_LIPOPROTEIN"/>
    <property type="match status" value="1"/>
</dbReference>
<sequence length="233" mass="24098">MAANRKLLAAAAACAAAVIGVTGCSSDGGGDKDPFEGMSADKIAKKASKASKNAGSFSMKSEVKADGAQTTGTFSVAEGGDCTATIDSSKMGHSELLHVGKAQYVKADEKFWKASAGATIAGRVKGRWVKTPGARGGGSACNLDNMFESKKLKGLKREKDAEVNGTKAAVLVKKKGKETTTFYVAMEGKPYFLRVTNDGDDKGTATFSDFGKPVDVKAPAADEVVDQKELAGL</sequence>
<dbReference type="AlphaFoldDB" id="A0A516RD18"/>
<keyword evidence="1" id="KW-0732">Signal</keyword>
<feature type="chain" id="PRO_5038729395" description="Lipoprotein" evidence="1">
    <location>
        <begin position="16"/>
        <end position="233"/>
    </location>
</feature>
<name>A0A516RD18_STRST</name>
<organism evidence="2 3">
    <name type="scientific">Streptomyces spectabilis</name>
    <dbReference type="NCBI Taxonomy" id="68270"/>
    <lineage>
        <taxon>Bacteria</taxon>
        <taxon>Bacillati</taxon>
        <taxon>Actinomycetota</taxon>
        <taxon>Actinomycetes</taxon>
        <taxon>Kitasatosporales</taxon>
        <taxon>Streptomycetaceae</taxon>
        <taxon>Streptomyces</taxon>
    </lineage>
</organism>
<accession>A0A516RD18</accession>
<evidence type="ECO:0008006" key="4">
    <source>
        <dbReference type="Google" id="ProtNLM"/>
    </source>
</evidence>
<proteinExistence type="predicted"/>